<dbReference type="GO" id="GO:0045735">
    <property type="term" value="F:nutrient reservoir activity"/>
    <property type="evidence" value="ECO:0007669"/>
    <property type="project" value="UniProtKB-KW"/>
</dbReference>
<dbReference type="InterPro" id="IPR015816">
    <property type="entry name" value="Vitellinogen_b-sht_N"/>
</dbReference>
<dbReference type="Pfam" id="PF09172">
    <property type="entry name" value="Vit_open_b-sht"/>
    <property type="match status" value="1"/>
</dbReference>
<accession>A0A091FQI7</accession>
<dbReference type="SMART" id="SM01169">
    <property type="entry name" value="DUF1943"/>
    <property type="match status" value="1"/>
</dbReference>
<dbReference type="FunFam" id="1.25.10.20:FF:000002">
    <property type="entry name" value="Vitellogenin 7"/>
    <property type="match status" value="1"/>
</dbReference>
<keyword evidence="1" id="KW-0597">Phosphoprotein</keyword>
<keyword evidence="3" id="KW-0758">Storage protein</keyword>
<reference evidence="11 12" key="1">
    <citation type="submission" date="2014-04" db="EMBL/GenBank/DDBJ databases">
        <title>Genome evolution of avian class.</title>
        <authorList>
            <person name="Zhang G."/>
            <person name="Li C."/>
        </authorList>
    </citation>
    <scope>NUCLEOTIDE SEQUENCE [LARGE SCALE GENOMIC DNA]</scope>
    <source>
        <strain evidence="11">BGI_N303</strain>
    </source>
</reference>
<evidence type="ECO:0000256" key="8">
    <source>
        <dbReference type="SAM" id="SignalP"/>
    </source>
</evidence>
<dbReference type="InterPro" id="IPR050733">
    <property type="entry name" value="Vitellogenin/Apolipophorin"/>
</dbReference>
<feature type="chain" id="PRO_5012678057" evidence="8">
    <location>
        <begin position="16"/>
        <end position="1841"/>
    </location>
</feature>
<dbReference type="InterPro" id="IPR015819">
    <property type="entry name" value="Lipid_transp_b-sht_shell"/>
</dbReference>
<evidence type="ECO:0000259" key="9">
    <source>
        <dbReference type="PROSITE" id="PS51211"/>
    </source>
</evidence>
<dbReference type="SMART" id="SM00216">
    <property type="entry name" value="VWD"/>
    <property type="match status" value="1"/>
</dbReference>
<dbReference type="InterPro" id="IPR037088">
    <property type="entry name" value="Vitellinogen_b-sht_shell_sf"/>
</dbReference>
<dbReference type="GO" id="GO:0071391">
    <property type="term" value="P:cellular response to estrogen stimulus"/>
    <property type="evidence" value="ECO:0007669"/>
    <property type="project" value="TreeGrafter"/>
</dbReference>
<dbReference type="SUPFAM" id="SSF48431">
    <property type="entry name" value="Lipovitellin-phosvitin complex, superhelical domain"/>
    <property type="match status" value="1"/>
</dbReference>
<dbReference type="Pfam" id="PF09175">
    <property type="entry name" value="Vit_b-sht_shell"/>
    <property type="match status" value="1"/>
</dbReference>
<dbReference type="InterPro" id="IPR015255">
    <property type="entry name" value="Vitellinogen_open_b-sht"/>
</dbReference>
<dbReference type="Proteomes" id="UP000053760">
    <property type="component" value="Unassembled WGS sequence"/>
</dbReference>
<dbReference type="PANTHER" id="PTHR23345">
    <property type="entry name" value="VITELLOGENIN-RELATED"/>
    <property type="match status" value="1"/>
</dbReference>
<dbReference type="FunFam" id="2.30.230.10:FF:000002">
    <property type="entry name" value="Vitellogenin 7"/>
    <property type="match status" value="1"/>
</dbReference>
<evidence type="ECO:0000256" key="1">
    <source>
        <dbReference type="ARBA" id="ARBA00022553"/>
    </source>
</evidence>
<feature type="signal peptide" evidence="8">
    <location>
        <begin position="1"/>
        <end position="15"/>
    </location>
</feature>
<dbReference type="PROSITE" id="PS51211">
    <property type="entry name" value="VITELLOGENIN"/>
    <property type="match status" value="1"/>
</dbReference>
<evidence type="ECO:0000313" key="11">
    <source>
        <dbReference type="EMBL" id="KFO72775.1"/>
    </source>
</evidence>
<dbReference type="Pfam" id="PF01347">
    <property type="entry name" value="Vitellogenin_N"/>
    <property type="match status" value="1"/>
</dbReference>
<dbReference type="GO" id="GO:0005319">
    <property type="term" value="F:lipid transporter activity"/>
    <property type="evidence" value="ECO:0007669"/>
    <property type="project" value="InterPro"/>
</dbReference>
<dbReference type="Gene3D" id="2.20.80.10">
    <property type="entry name" value="Lipovitellin-phosvitin complex, chain A, domain 4"/>
    <property type="match status" value="1"/>
</dbReference>
<evidence type="ECO:0000313" key="12">
    <source>
        <dbReference type="Proteomes" id="UP000053760"/>
    </source>
</evidence>
<feature type="compositionally biased region" description="Basic and acidic residues" evidence="7">
    <location>
        <begin position="1175"/>
        <end position="1186"/>
    </location>
</feature>
<dbReference type="SMART" id="SM01170">
    <property type="entry name" value="DUF1944"/>
    <property type="match status" value="1"/>
</dbReference>
<dbReference type="InterPro" id="IPR011030">
    <property type="entry name" value="Lipovitellin_superhlx_dom"/>
</dbReference>
<feature type="compositionally biased region" description="Low complexity" evidence="7">
    <location>
        <begin position="1159"/>
        <end position="1174"/>
    </location>
</feature>
<dbReference type="Gene3D" id="2.20.50.20">
    <property type="entry name" value="Lipovitellin. Chain A, domain 3"/>
    <property type="match status" value="1"/>
</dbReference>
<feature type="non-terminal residue" evidence="11">
    <location>
        <position position="1841"/>
    </location>
</feature>
<dbReference type="PROSITE" id="PS51233">
    <property type="entry name" value="VWFD"/>
    <property type="match status" value="1"/>
</dbReference>
<evidence type="ECO:0000256" key="4">
    <source>
        <dbReference type="ARBA" id="ARBA00023157"/>
    </source>
</evidence>
<dbReference type="Pfam" id="PF00094">
    <property type="entry name" value="VWD"/>
    <property type="match status" value="1"/>
</dbReference>
<evidence type="ECO:0000256" key="2">
    <source>
        <dbReference type="ARBA" id="ARBA00022729"/>
    </source>
</evidence>
<evidence type="ECO:0000259" key="10">
    <source>
        <dbReference type="PROSITE" id="PS51233"/>
    </source>
</evidence>
<feature type="disulfide bond" evidence="6">
    <location>
        <begin position="162"/>
        <end position="188"/>
    </location>
</feature>
<dbReference type="InterPro" id="IPR001846">
    <property type="entry name" value="VWF_type-D"/>
</dbReference>
<feature type="region of interest" description="Disordered" evidence="7">
    <location>
        <begin position="1126"/>
        <end position="1189"/>
    </location>
</feature>
<comment type="caution">
    <text evidence="6">Lacks conserved residue(s) required for the propagation of feature annotation.</text>
</comment>
<dbReference type="InterPro" id="IPR015258">
    <property type="entry name" value="Vitellinogen_b-sht_shell"/>
</dbReference>
<dbReference type="Gene3D" id="2.20.90.10">
    <property type="entry name" value="Vitellinogen, beta-sheet shell domain"/>
    <property type="match status" value="1"/>
</dbReference>
<feature type="region of interest" description="Disordered" evidence="7">
    <location>
        <begin position="938"/>
        <end position="958"/>
    </location>
</feature>
<feature type="compositionally biased region" description="Low complexity" evidence="7">
    <location>
        <begin position="1344"/>
        <end position="1354"/>
    </location>
</feature>
<organism evidence="11 12">
    <name type="scientific">Cuculus canorus</name>
    <name type="common">Common cuckoo</name>
    <dbReference type="NCBI Taxonomy" id="55661"/>
    <lineage>
        <taxon>Eukaryota</taxon>
        <taxon>Metazoa</taxon>
        <taxon>Chordata</taxon>
        <taxon>Craniata</taxon>
        <taxon>Vertebrata</taxon>
        <taxon>Euteleostomi</taxon>
        <taxon>Archelosauria</taxon>
        <taxon>Archosauria</taxon>
        <taxon>Dinosauria</taxon>
        <taxon>Saurischia</taxon>
        <taxon>Theropoda</taxon>
        <taxon>Coelurosauria</taxon>
        <taxon>Aves</taxon>
        <taxon>Neognathae</taxon>
        <taxon>Neoaves</taxon>
        <taxon>Otidimorphae</taxon>
        <taxon>Cuculiformes</taxon>
        <taxon>Cuculidae</taxon>
        <taxon>Cuculus</taxon>
    </lineage>
</organism>
<evidence type="ECO:0000256" key="5">
    <source>
        <dbReference type="ARBA" id="ARBA00023180"/>
    </source>
</evidence>
<dbReference type="PANTHER" id="PTHR23345:SF15">
    <property type="entry name" value="VITELLOGENIN 1-RELATED"/>
    <property type="match status" value="1"/>
</dbReference>
<dbReference type="EMBL" id="KL447384">
    <property type="protein sequence ID" value="KFO72775.1"/>
    <property type="molecule type" value="Genomic_DNA"/>
</dbReference>
<feature type="region of interest" description="Disordered" evidence="7">
    <location>
        <begin position="1344"/>
        <end position="1368"/>
    </location>
</feature>
<evidence type="ECO:0000256" key="7">
    <source>
        <dbReference type="SAM" id="MobiDB-lite"/>
    </source>
</evidence>
<keyword evidence="5" id="KW-0325">Glycoprotein</keyword>
<dbReference type="GO" id="GO:0032355">
    <property type="term" value="P:response to estradiol"/>
    <property type="evidence" value="ECO:0007669"/>
    <property type="project" value="TreeGrafter"/>
</dbReference>
<dbReference type="InterPro" id="IPR001747">
    <property type="entry name" value="Vitellogenin_N"/>
</dbReference>
<gene>
    <name evidence="11" type="ORF">N303_10698</name>
</gene>
<feature type="disulfide bond" evidence="6">
    <location>
        <begin position="204"/>
        <end position="207"/>
    </location>
</feature>
<dbReference type="Gene3D" id="1.25.10.20">
    <property type="entry name" value="Vitellinogen, superhelical"/>
    <property type="match status" value="1"/>
</dbReference>
<keyword evidence="12" id="KW-1185">Reference proteome</keyword>
<feature type="domain" description="VWFD" evidence="10">
    <location>
        <begin position="1575"/>
        <end position="1750"/>
    </location>
</feature>
<evidence type="ECO:0000256" key="3">
    <source>
        <dbReference type="ARBA" id="ARBA00022761"/>
    </source>
</evidence>
<dbReference type="STRING" id="55661.A0A091FQI7"/>
<sequence>MKGLILALVLALVGGQKQDLEPVFHTGKTYLYGYESFILHGLPGKGLATAGVKLTCKLEISRVSQSDHLLQIRSPKLEEYNGFWPTDPFTPSPRLTKTIAACLTQAFKFEYTEGRVGNIFAPEDCPILCTNIVRGILNMMQITIKKSQNVYELQEAGIEGICQTRYVIQDDSKNSRATISKSKDLTDCQDKAVMDMGMAYLRPCPTCPLKVRNIKGTVMFTYKMKYDNSRTLMTSATSEQVYLISPFNEPNGVAVMEARQELSLVGIKRASASVPKAQLQNQGSLRYHFSGEVLQMPIPLLRIKNPDLQISETLRQLGQKDEEEAPKEASVRFLEMVQLFRIVTLDRIESLWVQFASNPPYRPWFLSAICAAGATDTFRFLKQEIHDGKLNTWEAAMALPLAFHFVTPNKQTLQVASTFLTCPQTQKAPMLRTLVHLGYGSMVNKYCEQSSLCPAELLQPLHDLATEATSKGDAKDMALALKAIGNAGQLASIKRILKFLPTFSPAAASLPSRIHTDAVLALRKIARKDPIKVREISLQVFMDNTLAPNVRMVACVVLFETKPALPTVTALASAVLTEPSLQVASFTYSHMKALAVSRVPQLYHLSAACNIAIKLLSPRFDRLSYRYSKVIHVGGYSSEYQAGAIWRVYLMNSPSTVFPSDVITKVRGYYANTATDIIEVALRSQSLTELIRKQNIPFAEYDTYKTLEELGKTLLGWKELPTEDPLVSTYIKVLGQEIAFVDIDKDVIQQTMTSIKGSSYWEQVVKKVVEEVQQGISGRWTLPAMVGELRQVVPTVVGVPLELSLYSIALAQAAADVDIRISPPLSDNFRPSQLLESNIDVYADIKPRAYFHMIATMGINTQYFQSGLEFHAEFTANTTMKFDMRINMKEKNLKLETPPCHQEAELAAVRSEVYAVSRNMEEVDSEKRSHIVPQGEVPSIADQPFQPPEGSSGAESWKQRNIPSVISKGYQQGSEEAPHHSVGGRSYTQNICAKVESLGCSACLSLKSRNSASLRNTYLHKLVGELKAKIVLKPVHTDADIEKIQLEIQAGSKAASKIIDVASSGAKEEDKTSPFEDIKAKLKKILGIENVFKVANKTLKRRIHRTQEAAATDPWAWPSAAQLSDSSFSSTASSADEKEPGNEDKKHEIQKSRKKRGSSSRSVSSASSKTCSSSGEDHSGDRHCSGDSEYSNQQYKPAICAHSPESQLCPASKAAGPAWGGRGRGFCPSARVYWVPVSSSGVLSTGRTWSCLSESRGGQGNDSRAGAPLSGWMGLGAPEPVGGVPSLNWMAFKVSSNSPHSVNFVLPSKGFSTFSSLWISEVFQFRSCAPFYFFQDPGREALNSSISSSSSSASDGGTSRAVSQPKFLGDNKPPVLAVILRALHRNEQPTGLQLVLYTDTQPTRSSMQGFVSSITGPSRWKLCADASLINSHKVLGSLKWGKDCQDYQIAARITTGQFAAYPATQMKLEWPRVPSIVKRTARWFYSFLPGAAYLLGYSQRQQHGPSRQATLVIALTSPRTCDVVLKLPELTIYDRAIRLPLPFPSSPNTPISTPPSPDQNILSQAAFSILDNLKARCSVFQNTITTFNGVEFNYSMPANCYHVLVQDCSPQLKFLVTMKRLKESADLTAINVRLASHEVDMYVSDGLIQLKINGVQAPTDVPYTSNPDASMVISSEKDGLSLKATDYGLDKLYYDGHRLEVAFWMAGKTCGICGKYDAEKEREYQTPSGYLAKDAMSFGQSWIIPEDPCAGACKLQRKFVKIEKPVAFEKVAAKCFSVEPVLRCAEGCSATRTVSVSVGFHCVPADSTFNLEGQIRLDQKSEDIVSTVSAHMACSCQQQSC</sequence>
<evidence type="ECO:0000256" key="6">
    <source>
        <dbReference type="PROSITE-ProRule" id="PRU00557"/>
    </source>
</evidence>
<feature type="compositionally biased region" description="Basic and acidic residues" evidence="7">
    <location>
        <begin position="1135"/>
        <end position="1151"/>
    </location>
</feature>
<dbReference type="Gene3D" id="2.30.230.10">
    <property type="entry name" value="Lipovitellin, beta-sheet shell regions, chain A"/>
    <property type="match status" value="1"/>
</dbReference>
<keyword evidence="2 8" id="KW-0732">Signal</keyword>
<proteinExistence type="predicted"/>
<protein>
    <submittedName>
        <fullName evidence="11">Vitellogenin-2</fullName>
    </submittedName>
</protein>
<name>A0A091FQI7_CUCCA</name>
<dbReference type="SUPFAM" id="SSF56968">
    <property type="entry name" value="Lipovitellin-phosvitin complex, beta-sheet shell regions"/>
    <property type="match status" value="3"/>
</dbReference>
<keyword evidence="4 6" id="KW-1015">Disulfide bond</keyword>
<dbReference type="InterPro" id="IPR015817">
    <property type="entry name" value="Vitellinogen_open_b-sht_sub1"/>
</dbReference>
<dbReference type="SMART" id="SM00638">
    <property type="entry name" value="LPD_N"/>
    <property type="match status" value="1"/>
</dbReference>
<feature type="domain" description="Vitellogenin" evidence="9">
    <location>
        <begin position="24"/>
        <end position="662"/>
    </location>
</feature>